<evidence type="ECO:0000313" key="2">
    <source>
        <dbReference type="EMBL" id="MBC8610465.1"/>
    </source>
</evidence>
<sequence>MTVDIHGMTAEQAKKTLIQKIERLPKDYGQITVIHGYHAGNRLQTMVRKELKHSRLKRRILTMNAGETILIIE</sequence>
<gene>
    <name evidence="2" type="ORF">H8702_04930</name>
</gene>
<feature type="domain" description="Smr" evidence="1">
    <location>
        <begin position="3"/>
        <end position="57"/>
    </location>
</feature>
<organism evidence="2 3">
    <name type="scientific">Massiliimalia timonensis</name>
    <dbReference type="NCBI Taxonomy" id="1987501"/>
    <lineage>
        <taxon>Bacteria</taxon>
        <taxon>Bacillati</taxon>
        <taxon>Bacillota</taxon>
        <taxon>Clostridia</taxon>
        <taxon>Eubacteriales</taxon>
        <taxon>Oscillospiraceae</taxon>
        <taxon>Massiliimalia</taxon>
    </lineage>
</organism>
<dbReference type="OrthoDB" id="9810960at2"/>
<dbReference type="SUPFAM" id="SSF160443">
    <property type="entry name" value="SMR domain-like"/>
    <property type="match status" value="1"/>
</dbReference>
<comment type="caution">
    <text evidence="2">The sequence shown here is derived from an EMBL/GenBank/DDBJ whole genome shotgun (WGS) entry which is preliminary data.</text>
</comment>
<dbReference type="Gene3D" id="3.30.1370.110">
    <property type="match status" value="1"/>
</dbReference>
<dbReference type="Proteomes" id="UP000632659">
    <property type="component" value="Unassembled WGS sequence"/>
</dbReference>
<evidence type="ECO:0000313" key="3">
    <source>
        <dbReference type="Proteomes" id="UP000632659"/>
    </source>
</evidence>
<dbReference type="Pfam" id="PF01713">
    <property type="entry name" value="Smr"/>
    <property type="match status" value="1"/>
</dbReference>
<dbReference type="EMBL" id="JACRTL010000002">
    <property type="protein sequence ID" value="MBC8610465.1"/>
    <property type="molecule type" value="Genomic_DNA"/>
</dbReference>
<dbReference type="InterPro" id="IPR036063">
    <property type="entry name" value="Smr_dom_sf"/>
</dbReference>
<dbReference type="InterPro" id="IPR002625">
    <property type="entry name" value="Smr_dom"/>
</dbReference>
<reference evidence="2" key="1">
    <citation type="submission" date="2020-08" db="EMBL/GenBank/DDBJ databases">
        <title>Genome public.</title>
        <authorList>
            <person name="Liu C."/>
            <person name="Sun Q."/>
        </authorList>
    </citation>
    <scope>NUCLEOTIDE SEQUENCE</scope>
    <source>
        <strain evidence="2">NSJ-15</strain>
    </source>
</reference>
<name>A0A8J6TX09_9FIRM</name>
<dbReference type="AlphaFoldDB" id="A0A8J6TX09"/>
<evidence type="ECO:0000259" key="1">
    <source>
        <dbReference type="Pfam" id="PF01713"/>
    </source>
</evidence>
<accession>A0A8J6TX09</accession>
<protein>
    <submittedName>
        <fullName evidence="2">Smr/MutS family protein</fullName>
    </submittedName>
</protein>
<keyword evidence="3" id="KW-1185">Reference proteome</keyword>
<proteinExistence type="predicted"/>